<dbReference type="InterPro" id="IPR036117">
    <property type="entry name" value="DhaL_dom_sf"/>
</dbReference>
<dbReference type="PANTHER" id="PTHR28629">
    <property type="entry name" value="TRIOKINASE/FMN CYCLASE"/>
    <property type="match status" value="1"/>
</dbReference>
<reference evidence="6 7" key="1">
    <citation type="journal article" date="2017" name="PLoS Biol.">
        <title>The sea cucumber genome provides insights into morphological evolution and visceral regeneration.</title>
        <authorList>
            <person name="Zhang X."/>
            <person name="Sun L."/>
            <person name="Yuan J."/>
            <person name="Sun Y."/>
            <person name="Gao Y."/>
            <person name="Zhang L."/>
            <person name="Li S."/>
            <person name="Dai H."/>
            <person name="Hamel J.F."/>
            <person name="Liu C."/>
            <person name="Yu Y."/>
            <person name="Liu S."/>
            <person name="Lin W."/>
            <person name="Guo K."/>
            <person name="Jin S."/>
            <person name="Xu P."/>
            <person name="Storey K.B."/>
            <person name="Huan P."/>
            <person name="Zhang T."/>
            <person name="Zhou Y."/>
            <person name="Zhang J."/>
            <person name="Lin C."/>
            <person name="Li X."/>
            <person name="Xing L."/>
            <person name="Huo D."/>
            <person name="Sun M."/>
            <person name="Wang L."/>
            <person name="Mercier A."/>
            <person name="Li F."/>
            <person name="Yang H."/>
            <person name="Xiang J."/>
        </authorList>
    </citation>
    <scope>NUCLEOTIDE SEQUENCE [LARGE SCALE GENOMIC DNA]</scope>
    <source>
        <strain evidence="6">Shaxun</strain>
        <tissue evidence="6">Muscle</tissue>
    </source>
</reference>
<dbReference type="Gene3D" id="1.25.40.340">
    <property type="match status" value="1"/>
</dbReference>
<dbReference type="Pfam" id="PF02734">
    <property type="entry name" value="Dak2"/>
    <property type="match status" value="1"/>
</dbReference>
<dbReference type="GO" id="GO:0050354">
    <property type="term" value="F:triokinase activity"/>
    <property type="evidence" value="ECO:0007669"/>
    <property type="project" value="UniProtKB-EC"/>
</dbReference>
<organism evidence="6 7">
    <name type="scientific">Stichopus japonicus</name>
    <name type="common">Sea cucumber</name>
    <dbReference type="NCBI Taxonomy" id="307972"/>
    <lineage>
        <taxon>Eukaryota</taxon>
        <taxon>Metazoa</taxon>
        <taxon>Echinodermata</taxon>
        <taxon>Eleutherozoa</taxon>
        <taxon>Echinozoa</taxon>
        <taxon>Holothuroidea</taxon>
        <taxon>Aspidochirotacea</taxon>
        <taxon>Aspidochirotida</taxon>
        <taxon>Stichopodidae</taxon>
        <taxon>Apostichopus</taxon>
    </lineage>
</organism>
<dbReference type="InterPro" id="IPR050861">
    <property type="entry name" value="Dihydroxyacetone_Kinase"/>
</dbReference>
<dbReference type="STRING" id="307972.A0A2G8JHY4"/>
<dbReference type="AlphaFoldDB" id="A0A2G8JHY4"/>
<dbReference type="PROSITE" id="PS51480">
    <property type="entry name" value="DHAL"/>
    <property type="match status" value="1"/>
</dbReference>
<accession>A0A2G8JHY4</accession>
<dbReference type="GO" id="GO:0004371">
    <property type="term" value="F:glycerone kinase activity"/>
    <property type="evidence" value="ECO:0007669"/>
    <property type="project" value="UniProtKB-EC"/>
</dbReference>
<evidence type="ECO:0000313" key="6">
    <source>
        <dbReference type="EMBL" id="PIK35335.1"/>
    </source>
</evidence>
<feature type="non-terminal residue" evidence="6">
    <location>
        <position position="179"/>
    </location>
</feature>
<dbReference type="EMBL" id="MRZV01001926">
    <property type="protein sequence ID" value="PIK35335.1"/>
    <property type="molecule type" value="Genomic_DNA"/>
</dbReference>
<dbReference type="PANTHER" id="PTHR28629:SF4">
    <property type="entry name" value="TRIOKINASE_FMN CYCLASE"/>
    <property type="match status" value="1"/>
</dbReference>
<feature type="domain" description="DhaL" evidence="5">
    <location>
        <begin position="23"/>
        <end position="179"/>
    </location>
</feature>
<gene>
    <name evidence="6" type="ORF">BSL78_27835</name>
</gene>
<comment type="catalytic activity">
    <reaction evidence="4">
        <text>dihydroxyacetone + ATP = dihydroxyacetone phosphate + ADP + H(+)</text>
        <dbReference type="Rhea" id="RHEA:15773"/>
        <dbReference type="ChEBI" id="CHEBI:15378"/>
        <dbReference type="ChEBI" id="CHEBI:16016"/>
        <dbReference type="ChEBI" id="CHEBI:30616"/>
        <dbReference type="ChEBI" id="CHEBI:57642"/>
        <dbReference type="ChEBI" id="CHEBI:456216"/>
        <dbReference type="EC" id="2.7.1.29"/>
    </reaction>
</comment>
<feature type="non-terminal residue" evidence="6">
    <location>
        <position position="1"/>
    </location>
</feature>
<dbReference type="GO" id="GO:0005829">
    <property type="term" value="C:cytosol"/>
    <property type="evidence" value="ECO:0007669"/>
    <property type="project" value="TreeGrafter"/>
</dbReference>
<comment type="caution">
    <text evidence="6">The sequence shown here is derived from an EMBL/GenBank/DDBJ whole genome shotgun (WGS) entry which is preliminary data.</text>
</comment>
<evidence type="ECO:0000256" key="3">
    <source>
        <dbReference type="ARBA" id="ARBA00047974"/>
    </source>
</evidence>
<dbReference type="GO" id="GO:0019563">
    <property type="term" value="P:glycerol catabolic process"/>
    <property type="evidence" value="ECO:0007669"/>
    <property type="project" value="TreeGrafter"/>
</dbReference>
<proteinExistence type="predicted"/>
<keyword evidence="7" id="KW-1185">Reference proteome</keyword>
<sequence length="179" mass="18578">QPEHKESALTVTQSEPLLSDIQGMVLSVLSEACKAICAKEMELNKLDSGCGDGDCGTTLKRGAVEFQKWLASKKNVPLSANQITAHLAHVSESVMGGSSGALYSIFFLAAATELKNGRTLADVNRALGAGVTAISKYGGASVGDRTMLDPLAAIYSCLNESSGITTGEALQAAAKVCRK</sequence>
<protein>
    <recommendedName>
        <fullName evidence="5">DhaL domain-containing protein</fullName>
    </recommendedName>
</protein>
<dbReference type="SMART" id="SM01120">
    <property type="entry name" value="Dak2"/>
    <property type="match status" value="1"/>
</dbReference>
<keyword evidence="1" id="KW-0808">Transferase</keyword>
<dbReference type="InterPro" id="IPR004007">
    <property type="entry name" value="DhaL_dom"/>
</dbReference>
<evidence type="ECO:0000313" key="7">
    <source>
        <dbReference type="Proteomes" id="UP000230750"/>
    </source>
</evidence>
<dbReference type="SUPFAM" id="SSF101473">
    <property type="entry name" value="DhaL-like"/>
    <property type="match status" value="1"/>
</dbReference>
<evidence type="ECO:0000256" key="1">
    <source>
        <dbReference type="ARBA" id="ARBA00022679"/>
    </source>
</evidence>
<comment type="catalytic activity">
    <reaction evidence="3">
        <text>D-glyceraldehyde + ATP = D-glyceraldehyde 3-phosphate + ADP + H(+)</text>
        <dbReference type="Rhea" id="RHEA:13941"/>
        <dbReference type="ChEBI" id="CHEBI:15378"/>
        <dbReference type="ChEBI" id="CHEBI:17378"/>
        <dbReference type="ChEBI" id="CHEBI:30616"/>
        <dbReference type="ChEBI" id="CHEBI:59776"/>
        <dbReference type="ChEBI" id="CHEBI:456216"/>
        <dbReference type="EC" id="2.7.1.28"/>
    </reaction>
</comment>
<evidence type="ECO:0000256" key="4">
    <source>
        <dbReference type="ARBA" id="ARBA00048898"/>
    </source>
</evidence>
<evidence type="ECO:0000256" key="2">
    <source>
        <dbReference type="ARBA" id="ARBA00022777"/>
    </source>
</evidence>
<dbReference type="Proteomes" id="UP000230750">
    <property type="component" value="Unassembled WGS sequence"/>
</dbReference>
<evidence type="ECO:0000259" key="5">
    <source>
        <dbReference type="PROSITE" id="PS51480"/>
    </source>
</evidence>
<dbReference type="OrthoDB" id="1724672at2759"/>
<name>A0A2G8JHY4_STIJA</name>
<keyword evidence="2" id="KW-0418">Kinase</keyword>